<evidence type="ECO:0000256" key="2">
    <source>
        <dbReference type="ARBA" id="ARBA00022737"/>
    </source>
</evidence>
<evidence type="ECO:0000256" key="1">
    <source>
        <dbReference type="ARBA" id="ARBA00007626"/>
    </source>
</evidence>
<dbReference type="OrthoDB" id="773543at2759"/>
<feature type="repeat" description="PPR" evidence="3">
    <location>
        <begin position="770"/>
        <end position="804"/>
    </location>
</feature>
<feature type="repeat" description="PPR" evidence="3">
    <location>
        <begin position="1155"/>
        <end position="1189"/>
    </location>
</feature>
<dbReference type="Gene3D" id="1.25.40.10">
    <property type="entry name" value="Tetratricopeptide repeat domain"/>
    <property type="match status" value="7"/>
</dbReference>
<dbReference type="Proteomes" id="UP000516437">
    <property type="component" value="Chromosome 6"/>
</dbReference>
<dbReference type="PANTHER" id="PTHR47932">
    <property type="entry name" value="ATPASE EXPRESSION PROTEIN 3"/>
    <property type="match status" value="1"/>
</dbReference>
<feature type="repeat" description="PPR" evidence="3">
    <location>
        <begin position="980"/>
        <end position="1014"/>
    </location>
</feature>
<feature type="repeat" description="PPR" evidence="3">
    <location>
        <begin position="1050"/>
        <end position="1084"/>
    </location>
</feature>
<feature type="repeat" description="PPR" evidence="3">
    <location>
        <begin position="424"/>
        <end position="458"/>
    </location>
</feature>
<reference evidence="5 6" key="1">
    <citation type="journal article" date="2019" name="Plant Biotechnol. J.">
        <title>The red bayberry genome and genetic basis of sex determination.</title>
        <authorList>
            <person name="Jia H.M."/>
            <person name="Jia H.J."/>
            <person name="Cai Q.L."/>
            <person name="Wang Y."/>
            <person name="Zhao H.B."/>
            <person name="Yang W.F."/>
            <person name="Wang G.Y."/>
            <person name="Li Y.H."/>
            <person name="Zhan D.L."/>
            <person name="Shen Y.T."/>
            <person name="Niu Q.F."/>
            <person name="Chang L."/>
            <person name="Qiu J."/>
            <person name="Zhao L."/>
            <person name="Xie H.B."/>
            <person name="Fu W.Y."/>
            <person name="Jin J."/>
            <person name="Li X.W."/>
            <person name="Jiao Y."/>
            <person name="Zhou C.C."/>
            <person name="Tu T."/>
            <person name="Chai C.Y."/>
            <person name="Gao J.L."/>
            <person name="Fan L.J."/>
            <person name="van de Weg E."/>
            <person name="Wang J.Y."/>
            <person name="Gao Z.S."/>
        </authorList>
    </citation>
    <scope>NUCLEOTIDE SEQUENCE [LARGE SCALE GENOMIC DNA]</scope>
    <source>
        <tissue evidence="5">Leaves</tissue>
    </source>
</reference>
<organism evidence="5 6">
    <name type="scientific">Morella rubra</name>
    <name type="common">Chinese bayberry</name>
    <dbReference type="NCBI Taxonomy" id="262757"/>
    <lineage>
        <taxon>Eukaryota</taxon>
        <taxon>Viridiplantae</taxon>
        <taxon>Streptophyta</taxon>
        <taxon>Embryophyta</taxon>
        <taxon>Tracheophyta</taxon>
        <taxon>Spermatophyta</taxon>
        <taxon>Magnoliopsida</taxon>
        <taxon>eudicotyledons</taxon>
        <taxon>Gunneridae</taxon>
        <taxon>Pentapetalae</taxon>
        <taxon>rosids</taxon>
        <taxon>fabids</taxon>
        <taxon>Fagales</taxon>
        <taxon>Myricaceae</taxon>
        <taxon>Morella</taxon>
    </lineage>
</organism>
<dbReference type="SUPFAM" id="SSF48452">
    <property type="entry name" value="TPR-like"/>
    <property type="match status" value="1"/>
</dbReference>
<dbReference type="PROSITE" id="PS51375">
    <property type="entry name" value="PPR"/>
    <property type="match status" value="9"/>
</dbReference>
<gene>
    <name evidence="5" type="ORF">CJ030_MR6G018066</name>
</gene>
<feature type="signal peptide" evidence="4">
    <location>
        <begin position="1"/>
        <end position="30"/>
    </location>
</feature>
<evidence type="ECO:0008006" key="7">
    <source>
        <dbReference type="Google" id="ProtNLM"/>
    </source>
</evidence>
<keyword evidence="4" id="KW-0732">Signal</keyword>
<evidence type="ECO:0000256" key="3">
    <source>
        <dbReference type="PROSITE-ProRule" id="PRU00708"/>
    </source>
</evidence>
<comment type="similarity">
    <text evidence="1">Belongs to the PPR family. P subfamily.</text>
</comment>
<name>A0A6A1VJ46_9ROSI</name>
<dbReference type="Pfam" id="PF13041">
    <property type="entry name" value="PPR_2"/>
    <property type="match status" value="2"/>
</dbReference>
<dbReference type="NCBIfam" id="TIGR00756">
    <property type="entry name" value="PPR"/>
    <property type="match status" value="7"/>
</dbReference>
<dbReference type="AlphaFoldDB" id="A0A6A1VJ46"/>
<feature type="repeat" description="PPR" evidence="3">
    <location>
        <begin position="389"/>
        <end position="423"/>
    </location>
</feature>
<evidence type="ECO:0000313" key="6">
    <source>
        <dbReference type="Proteomes" id="UP000516437"/>
    </source>
</evidence>
<feature type="repeat" description="PPR" evidence="3">
    <location>
        <begin position="1120"/>
        <end position="1154"/>
    </location>
</feature>
<keyword evidence="6" id="KW-1185">Reference proteome</keyword>
<keyword evidence="2" id="KW-0677">Repeat</keyword>
<protein>
    <recommendedName>
        <fullName evidence="7">Pentacotripeptide-repeat region of PRORP domain-containing protein</fullName>
    </recommendedName>
</protein>
<feature type="chain" id="PRO_5025559358" description="Pentacotripeptide-repeat region of PRORP domain-containing protein" evidence="4">
    <location>
        <begin position="31"/>
        <end position="1271"/>
    </location>
</feature>
<evidence type="ECO:0000313" key="5">
    <source>
        <dbReference type="EMBL" id="KAB1211080.1"/>
    </source>
</evidence>
<sequence length="1271" mass="143203">MRPRLTTIRALQHHMLLFLSNLLHFHSCHVKPVRSLFSHSSLFPTKHLFSTNTTSLNNPPSPSSKPQKHNTHFDLSSINFTGIAQSVISKCSHFSDKKKGKGFADASLKDLLLDISDIVPDTARRFLRISVLKPEDVLEILLGIQSEIGKVGIAARKVECMWGIFKWAIEQDKVFNHLPRSCEIMASSLVRVGMLREAEFLLSTIEGRGILLDNYEILAFLIERYVGEGELERALSAYDRLKGRGLVLSASHRRCLLDLLVQKKKVQLAYRVCREMVEMNVNLSDLEKVSFENVIRLLCRDGKIQEGRNLVKKALVTVSEPTSSVINEIAYGYCEKKDFEDLLSFFADMKCVPTAIAGNKILHCLCQNFDTERADLILRELKDLGFDPDEKTFGILIGWSCHEGKLKNAFIYFAQMVSKCLKPPIFSYNALISGLFKEGMWKHAKDILDEMIDQGTPPDVSTFRILLAGFCKARQFDEVKRIISQMDSHGFIQLSSSEDPLSKAFLLLGFNPLAVRLKRDNHVGFPKTEFLDNLGNGLYLDTDLDVYERTVTRVLDDSMIPDFNTLILEKCSHGNFRTALLLVNESFLWGQELSSSVFSILVGGLCLSHSHIQAVAKLLEKMPELANQLDQETLNLLVQACSKKGLTYSGKIILDEILRRNLIVKNETYTAVLMNLCKKGNLGDLQGCWEVAQRNKWVPGLEDCKALVDYLCQREMPVEALQLLECILVNNPYSGLDILPVFIEKLCTTSFTRIAHALLNELQKQGCILEGMAYSHVLRGLSKEKKFSEVFTVLDDMLTENLAPCLDVAVLLIPQLCRAGRFEKAIAVKEIALRDQSTDSISLQCAVVKGLCMTGNIQEIATLFQDMLLKGLCRDAEIYNTLVQGHCLVKNLRGVGELLGGIIRKNLSLSISSYRNLVRFMFSEGRVLYALNLKEIMLGRSKSDDLIIYNILFFYLFGSGSSSLIPTILVELQNKELLPNEFTYNFLVYGFCRCKDVSSAAYYMSTMISKELRPSNRSLRMVISSLCDVGDLRKALDLSREMELRGWVHGSIIQNAIVEGLLSHGKLQEAEDMLDRMVESCLIPSNINYDNLIKRFCWHGRLNKAVDLLNIMLKKGNVPNSTSYDSVIQGLCTQNRLGEAMDFYTEMLDRDLKPSIKTSGTLVHAYCQNGRTAEAENLLISMLQVGKSTREMYCTVVNKYRLENNLKKASELMQVMQHRGYEPDFDTHWSLISKLNNCRDKGDCNSNQGFLSRLLSVSGFAGKVGSKTKLG</sequence>
<dbReference type="InterPro" id="IPR002885">
    <property type="entry name" value="PPR_rpt"/>
</dbReference>
<dbReference type="PANTHER" id="PTHR47932:SF46">
    <property type="entry name" value="OS01G0611900 PROTEIN"/>
    <property type="match status" value="1"/>
</dbReference>
<comment type="caution">
    <text evidence="5">The sequence shown here is derived from an EMBL/GenBank/DDBJ whole genome shotgun (WGS) entry which is preliminary data.</text>
</comment>
<dbReference type="InterPro" id="IPR011990">
    <property type="entry name" value="TPR-like_helical_dom_sf"/>
</dbReference>
<proteinExistence type="inferred from homology"/>
<dbReference type="EMBL" id="RXIC02000024">
    <property type="protein sequence ID" value="KAB1211080.1"/>
    <property type="molecule type" value="Genomic_DNA"/>
</dbReference>
<feature type="repeat" description="PPR" evidence="3">
    <location>
        <begin position="1085"/>
        <end position="1119"/>
    </location>
</feature>
<feature type="repeat" description="PPR" evidence="3">
    <location>
        <begin position="459"/>
        <end position="493"/>
    </location>
</feature>
<evidence type="ECO:0000256" key="4">
    <source>
        <dbReference type="SAM" id="SignalP"/>
    </source>
</evidence>
<accession>A0A6A1VJ46</accession>
<dbReference type="Pfam" id="PF01535">
    <property type="entry name" value="PPR"/>
    <property type="match status" value="7"/>
</dbReference>
<dbReference type="GO" id="GO:0003729">
    <property type="term" value="F:mRNA binding"/>
    <property type="evidence" value="ECO:0007669"/>
    <property type="project" value="TreeGrafter"/>
</dbReference>